<organism evidence="1">
    <name type="scientific">Menopon gallinae</name>
    <name type="common">poultry shaft louse</name>
    <dbReference type="NCBI Taxonomy" id="328185"/>
    <lineage>
        <taxon>Eukaryota</taxon>
        <taxon>Metazoa</taxon>
        <taxon>Ecdysozoa</taxon>
        <taxon>Arthropoda</taxon>
        <taxon>Hexapoda</taxon>
        <taxon>Insecta</taxon>
        <taxon>Pterygota</taxon>
        <taxon>Neoptera</taxon>
        <taxon>Paraneoptera</taxon>
        <taxon>Psocodea</taxon>
        <taxon>Troctomorpha</taxon>
        <taxon>Phthiraptera</taxon>
        <taxon>Amblycera</taxon>
        <taxon>Menoponidae</taxon>
        <taxon>Menopon</taxon>
    </lineage>
</organism>
<reference evidence="1" key="1">
    <citation type="journal article" date="2024" name="Gigascience">
        <title>Chromosome-level genome of the poultry shaft louse Menopon gallinae provides insight into the host-switching and adaptive evolution of parasitic lice.</title>
        <authorList>
            <person name="Xu Y."/>
            <person name="Ma L."/>
            <person name="Liu S."/>
            <person name="Liang Y."/>
            <person name="Liu Q."/>
            <person name="He Z."/>
            <person name="Tian L."/>
            <person name="Duan Y."/>
            <person name="Cai W."/>
            <person name="Li H."/>
            <person name="Song F."/>
        </authorList>
    </citation>
    <scope>NUCLEOTIDE SEQUENCE</scope>
    <source>
        <strain evidence="1">Cailab_2023a</strain>
    </source>
</reference>
<sequence>MALLYRFVKIQDRTNTHVFTFVVTKSVTRDLERDITSKEFVCGYQKWAITFSRTDKVLGVFLIWRNASESMRAYVDFTFTILNREHFSVNESFSGKQIKFTYESPAHGNRNYIPVSDLYTRNFTDSNGEFQLELTIGNVRTVYETHFRVPHSIFSSLAAQYQGEHHSAHAKGVDHSKMSQKFESSYFSFGGFDWNLTIFPNGSSEAIDSDHKISVYLNRLTGFDHQCRIRYNLNLGEGEKLLDSGIVENVSDTDGKSHGWHPRVKFGDLVRKGVLRVRLEMIAANTLSEVTFAFKTSGGSAPGGGIHPRGLVGESLVANPALAQCYDRDKQGWTLKADCHSDTVRLHMIYKDVHNVPRNHLRYVCWNVYIMHQSRKSGRMEPVPLAGAPFSHYYAQESADEGIIMETDVTIKELKEMACSSLADKSQMRVQVEWCESYLLFQANYHKYDDVGRTHSFQMRKEISALQAENYSLERQLFSYQKSIAYAHSRRTYSDDVGTPDGHDEEYLSYYKERNYSIGDRSLSTDTEYA</sequence>
<dbReference type="InterPro" id="IPR002083">
    <property type="entry name" value="MATH/TRAF_dom"/>
</dbReference>
<accession>A0AAW2IBT0</accession>
<comment type="caution">
    <text evidence="1">The sequence shown here is derived from an EMBL/GenBank/DDBJ whole genome shotgun (WGS) entry which is preliminary data.</text>
</comment>
<protein>
    <recommendedName>
        <fullName evidence="2">MATH domain-containing protein</fullName>
    </recommendedName>
</protein>
<evidence type="ECO:0008006" key="2">
    <source>
        <dbReference type="Google" id="ProtNLM"/>
    </source>
</evidence>
<dbReference type="AlphaFoldDB" id="A0AAW2IBT0"/>
<proteinExistence type="predicted"/>
<dbReference type="Gene3D" id="2.60.210.10">
    <property type="entry name" value="Apoptosis, Tumor Necrosis Factor Receptor Associated Protein 2, Chain A"/>
    <property type="match status" value="2"/>
</dbReference>
<dbReference type="SUPFAM" id="SSF49599">
    <property type="entry name" value="TRAF domain-like"/>
    <property type="match status" value="2"/>
</dbReference>
<dbReference type="InterPro" id="IPR008974">
    <property type="entry name" value="TRAF-like"/>
</dbReference>
<evidence type="ECO:0000313" key="1">
    <source>
        <dbReference type="EMBL" id="KAL0279351.1"/>
    </source>
</evidence>
<gene>
    <name evidence="1" type="ORF">PYX00_000934</name>
</gene>
<dbReference type="EMBL" id="JARGDH010000001">
    <property type="protein sequence ID" value="KAL0279351.1"/>
    <property type="molecule type" value="Genomic_DNA"/>
</dbReference>
<name>A0AAW2IBT0_9NEOP</name>
<dbReference type="CDD" id="cd00121">
    <property type="entry name" value="MATH"/>
    <property type="match status" value="1"/>
</dbReference>